<accession>A0A9P7YHM6</accession>
<proteinExistence type="predicted"/>
<sequence>MCFHFVRAQRSVACDHNRIIEPRLVHHAIPNLPRLHRRSRNRPVISPIPLEIQSTTPILWSLRLSLPKRPSLCRIETLRRRLCRTYSGSACDPAQQRTKSKDPPNSPHTTRSILLVCNSHGLSFFRGHTILPPYNRPRQPTHSRSSSPTAGVSYLVRRTLTRSFDDDIVMQIVICHSHASKNRSFSSQIGPDQGIQRISSSPPRKGAHRDPSPTRNTRRSQAEARPRRREAFLRLAVVPTYSGKAHGISVSRGDCITPAQQYRSCRGRSRILLDAAPHLAGAGAVFSAAAWLIRGA</sequence>
<name>A0A9P7YHM6_9HELO</name>
<dbReference type="EMBL" id="MU251512">
    <property type="protein sequence ID" value="KAG9233178.1"/>
    <property type="molecule type" value="Genomic_DNA"/>
</dbReference>
<keyword evidence="3" id="KW-1185">Reference proteome</keyword>
<feature type="region of interest" description="Disordered" evidence="1">
    <location>
        <begin position="131"/>
        <end position="150"/>
    </location>
</feature>
<organism evidence="2 3">
    <name type="scientific">Amylocarpus encephaloides</name>
    <dbReference type="NCBI Taxonomy" id="45428"/>
    <lineage>
        <taxon>Eukaryota</taxon>
        <taxon>Fungi</taxon>
        <taxon>Dikarya</taxon>
        <taxon>Ascomycota</taxon>
        <taxon>Pezizomycotina</taxon>
        <taxon>Leotiomycetes</taxon>
        <taxon>Helotiales</taxon>
        <taxon>Helotiales incertae sedis</taxon>
        <taxon>Amylocarpus</taxon>
    </lineage>
</organism>
<evidence type="ECO:0000313" key="3">
    <source>
        <dbReference type="Proteomes" id="UP000824998"/>
    </source>
</evidence>
<feature type="region of interest" description="Disordered" evidence="1">
    <location>
        <begin position="90"/>
        <end position="111"/>
    </location>
</feature>
<evidence type="ECO:0000256" key="1">
    <source>
        <dbReference type="SAM" id="MobiDB-lite"/>
    </source>
</evidence>
<dbReference type="AlphaFoldDB" id="A0A9P7YHM6"/>
<feature type="compositionally biased region" description="Polar residues" evidence="1">
    <location>
        <begin position="183"/>
        <end position="202"/>
    </location>
</feature>
<gene>
    <name evidence="2" type="ORF">BJ875DRAFT_54463</name>
</gene>
<comment type="caution">
    <text evidence="2">The sequence shown here is derived from an EMBL/GenBank/DDBJ whole genome shotgun (WGS) entry which is preliminary data.</text>
</comment>
<reference evidence="2" key="1">
    <citation type="journal article" date="2021" name="IMA Fungus">
        <title>Genomic characterization of three marine fungi, including Emericellopsis atlantica sp. nov. with signatures of a generalist lifestyle and marine biomass degradation.</title>
        <authorList>
            <person name="Hagestad O.C."/>
            <person name="Hou L."/>
            <person name="Andersen J.H."/>
            <person name="Hansen E.H."/>
            <person name="Altermark B."/>
            <person name="Li C."/>
            <person name="Kuhnert E."/>
            <person name="Cox R.J."/>
            <person name="Crous P.W."/>
            <person name="Spatafora J.W."/>
            <person name="Lail K."/>
            <person name="Amirebrahimi M."/>
            <person name="Lipzen A."/>
            <person name="Pangilinan J."/>
            <person name="Andreopoulos W."/>
            <person name="Hayes R.D."/>
            <person name="Ng V."/>
            <person name="Grigoriev I.V."/>
            <person name="Jackson S.A."/>
            <person name="Sutton T.D.S."/>
            <person name="Dobson A.D.W."/>
            <person name="Rama T."/>
        </authorList>
    </citation>
    <scope>NUCLEOTIDE SEQUENCE</scope>
    <source>
        <strain evidence="2">TRa018bII</strain>
    </source>
</reference>
<protein>
    <submittedName>
        <fullName evidence="2">Uncharacterized protein</fullName>
    </submittedName>
</protein>
<evidence type="ECO:0000313" key="2">
    <source>
        <dbReference type="EMBL" id="KAG9233178.1"/>
    </source>
</evidence>
<feature type="region of interest" description="Disordered" evidence="1">
    <location>
        <begin position="183"/>
        <end position="228"/>
    </location>
</feature>
<dbReference type="Proteomes" id="UP000824998">
    <property type="component" value="Unassembled WGS sequence"/>
</dbReference>
<feature type="compositionally biased region" description="Polar residues" evidence="1">
    <location>
        <begin position="138"/>
        <end position="150"/>
    </location>
</feature>